<evidence type="ECO:0000256" key="2">
    <source>
        <dbReference type="ARBA" id="ARBA00022827"/>
    </source>
</evidence>
<protein>
    <submittedName>
        <fullName evidence="7">Thioredoxin reductase</fullName>
        <ecNumber evidence="7">1.8.1.9</ecNumber>
    </submittedName>
</protein>
<keyword evidence="4" id="KW-1015">Disulfide bond</keyword>
<dbReference type="AlphaFoldDB" id="A0A1J5S3U0"/>
<dbReference type="PANTHER" id="PTHR48105">
    <property type="entry name" value="THIOREDOXIN REDUCTASE 1-RELATED-RELATED"/>
    <property type="match status" value="1"/>
</dbReference>
<evidence type="ECO:0000259" key="6">
    <source>
        <dbReference type="PROSITE" id="PS51352"/>
    </source>
</evidence>
<gene>
    <name evidence="7" type="primary">trxB_2</name>
    <name evidence="7" type="ORF">GALL_149190</name>
</gene>
<dbReference type="InterPro" id="IPR050097">
    <property type="entry name" value="Ferredoxin-NADP_redctase_2"/>
</dbReference>
<dbReference type="Pfam" id="PF07992">
    <property type="entry name" value="Pyr_redox_2"/>
    <property type="match status" value="1"/>
</dbReference>
<proteinExistence type="predicted"/>
<evidence type="ECO:0000313" key="7">
    <source>
        <dbReference type="EMBL" id="OIR02919.1"/>
    </source>
</evidence>
<accession>A0A1J5S3U0</accession>
<organism evidence="7">
    <name type="scientific">mine drainage metagenome</name>
    <dbReference type="NCBI Taxonomy" id="410659"/>
    <lineage>
        <taxon>unclassified sequences</taxon>
        <taxon>metagenomes</taxon>
        <taxon>ecological metagenomes</taxon>
    </lineage>
</organism>
<dbReference type="PROSITE" id="PS00573">
    <property type="entry name" value="PYRIDINE_REDOX_2"/>
    <property type="match status" value="1"/>
</dbReference>
<evidence type="ECO:0000256" key="4">
    <source>
        <dbReference type="ARBA" id="ARBA00023157"/>
    </source>
</evidence>
<dbReference type="InterPro" id="IPR008255">
    <property type="entry name" value="Pyr_nucl-diS_OxRdtase_2_AS"/>
</dbReference>
<dbReference type="Pfam" id="PF00085">
    <property type="entry name" value="Thioredoxin"/>
    <property type="match status" value="1"/>
</dbReference>
<keyword evidence="3 7" id="KW-0560">Oxidoreductase</keyword>
<keyword evidence="1" id="KW-0285">Flavoprotein</keyword>
<dbReference type="PROSITE" id="PS51352">
    <property type="entry name" value="THIOREDOXIN_2"/>
    <property type="match status" value="1"/>
</dbReference>
<dbReference type="InterPro" id="IPR036249">
    <property type="entry name" value="Thioredoxin-like_sf"/>
</dbReference>
<dbReference type="EC" id="1.8.1.9" evidence="7"/>
<evidence type="ECO:0000256" key="1">
    <source>
        <dbReference type="ARBA" id="ARBA00022630"/>
    </source>
</evidence>
<sequence length="423" mass="46863">MKEITSSDFEKEVLHSGKVILDFYSTECPPCEALAPKFESLADLYGHKINFIKIFRQENRELASSLKVSSSPTLLFFDNGKQILDTISGGIKKSEITDRLDSMLSSEEVNEIRIKQKPIFSEYDVAILGGGPAGLTAGIYLGQAKLKTVLIDPALPGGYMGITHQVSNYPGFEKPQQGYMLAHYMSEQAKHSGIDYKVAVDITSVDLLKKEIVIDQLETIKAKKIIIATGTTPNTMNAPGEKEFKGKGISYCATCDAKYFVDKDVTVIGGGNSAVEEALFITKFAKKVTMVHQFDKLTANQTAIEQLKANEKIEVLYEHEPRAFEKRNDKMITHVENLKTKERFELTTDGVFVFIGFKSNISVLGKTIPALDKWSYIITDEDRKTSIPDVFAIGDIVSKKYRQITTAVADGTIAAITISKELI</sequence>
<dbReference type="SUPFAM" id="SSF51905">
    <property type="entry name" value="FAD/NAD(P)-binding domain"/>
    <property type="match status" value="1"/>
</dbReference>
<dbReference type="InterPro" id="IPR036188">
    <property type="entry name" value="FAD/NAD-bd_sf"/>
</dbReference>
<reference evidence="7" key="1">
    <citation type="submission" date="2016-10" db="EMBL/GenBank/DDBJ databases">
        <title>Sequence of Gallionella enrichment culture.</title>
        <authorList>
            <person name="Poehlein A."/>
            <person name="Muehling M."/>
            <person name="Daniel R."/>
        </authorList>
    </citation>
    <scope>NUCLEOTIDE SEQUENCE</scope>
</reference>
<dbReference type="Gene3D" id="3.50.50.60">
    <property type="entry name" value="FAD/NAD(P)-binding domain"/>
    <property type="match status" value="2"/>
</dbReference>
<name>A0A1J5S3U0_9ZZZZ</name>
<evidence type="ECO:0000256" key="5">
    <source>
        <dbReference type="ARBA" id="ARBA00023284"/>
    </source>
</evidence>
<dbReference type="GO" id="GO:0004791">
    <property type="term" value="F:thioredoxin-disulfide reductase (NADPH) activity"/>
    <property type="evidence" value="ECO:0007669"/>
    <property type="project" value="UniProtKB-EC"/>
</dbReference>
<dbReference type="Gene3D" id="3.40.30.10">
    <property type="entry name" value="Glutaredoxin"/>
    <property type="match status" value="1"/>
</dbReference>
<keyword evidence="2" id="KW-0274">FAD</keyword>
<dbReference type="InterPro" id="IPR023753">
    <property type="entry name" value="FAD/NAD-binding_dom"/>
</dbReference>
<dbReference type="InterPro" id="IPR013766">
    <property type="entry name" value="Thioredoxin_domain"/>
</dbReference>
<dbReference type="SUPFAM" id="SSF52833">
    <property type="entry name" value="Thioredoxin-like"/>
    <property type="match status" value="1"/>
</dbReference>
<dbReference type="PRINTS" id="PR00368">
    <property type="entry name" value="FADPNR"/>
</dbReference>
<evidence type="ECO:0000256" key="3">
    <source>
        <dbReference type="ARBA" id="ARBA00023002"/>
    </source>
</evidence>
<feature type="domain" description="Thioredoxin" evidence="6">
    <location>
        <begin position="1"/>
        <end position="105"/>
    </location>
</feature>
<keyword evidence="5" id="KW-0676">Redox-active center</keyword>
<comment type="caution">
    <text evidence="7">The sequence shown here is derived from an EMBL/GenBank/DDBJ whole genome shotgun (WGS) entry which is preliminary data.</text>
</comment>
<dbReference type="CDD" id="cd02947">
    <property type="entry name" value="TRX_family"/>
    <property type="match status" value="1"/>
</dbReference>
<dbReference type="PRINTS" id="PR00469">
    <property type="entry name" value="PNDRDTASEII"/>
</dbReference>
<dbReference type="EMBL" id="MLJW01000070">
    <property type="protein sequence ID" value="OIR02919.1"/>
    <property type="molecule type" value="Genomic_DNA"/>
</dbReference>